<keyword evidence="3" id="KW-0808">Transferase</keyword>
<evidence type="ECO:0000313" key="4">
    <source>
        <dbReference type="Proteomes" id="UP000316476"/>
    </source>
</evidence>
<dbReference type="GO" id="GO:0102130">
    <property type="term" value="F:malonyl-CoA methyltransferase activity"/>
    <property type="evidence" value="ECO:0007669"/>
    <property type="project" value="UniProtKB-EC"/>
</dbReference>
<dbReference type="PANTHER" id="PTHR42912:SF6">
    <property type="entry name" value="METHYLTRANSFERASE TYPE 11 DOMAIN-CONTAINING PROTEIN"/>
    <property type="match status" value="1"/>
</dbReference>
<dbReference type="InterPro" id="IPR029063">
    <property type="entry name" value="SAM-dependent_MTases_sf"/>
</dbReference>
<gene>
    <name evidence="3" type="primary">bioC_2</name>
    <name evidence="3" type="ORF">V7x_47480</name>
</gene>
<feature type="region of interest" description="Disordered" evidence="1">
    <location>
        <begin position="260"/>
        <end position="286"/>
    </location>
</feature>
<evidence type="ECO:0000256" key="1">
    <source>
        <dbReference type="SAM" id="MobiDB-lite"/>
    </source>
</evidence>
<protein>
    <submittedName>
        <fullName evidence="3">Malonyl-[acyl-carrier protein] O-methyltransferase</fullName>
        <ecNumber evidence="3">2.1.1.197</ecNumber>
    </submittedName>
</protein>
<accession>A0A5C6FS88</accession>
<evidence type="ECO:0000313" key="3">
    <source>
        <dbReference type="EMBL" id="TWU63011.1"/>
    </source>
</evidence>
<evidence type="ECO:0000259" key="2">
    <source>
        <dbReference type="Pfam" id="PF08241"/>
    </source>
</evidence>
<comment type="caution">
    <text evidence="3">The sequence shown here is derived from an EMBL/GenBank/DDBJ whole genome shotgun (WGS) entry which is preliminary data.</text>
</comment>
<dbReference type="Proteomes" id="UP000316476">
    <property type="component" value="Unassembled WGS sequence"/>
</dbReference>
<dbReference type="AlphaFoldDB" id="A0A5C6FS88"/>
<dbReference type="Pfam" id="PF08241">
    <property type="entry name" value="Methyltransf_11"/>
    <property type="match status" value="1"/>
</dbReference>
<dbReference type="Gene3D" id="3.40.50.150">
    <property type="entry name" value="Vaccinia Virus protein VP39"/>
    <property type="match status" value="1"/>
</dbReference>
<dbReference type="InterPro" id="IPR050508">
    <property type="entry name" value="Methyltransf_Superfamily"/>
</dbReference>
<keyword evidence="3" id="KW-0489">Methyltransferase</keyword>
<dbReference type="EMBL" id="SJPZ01000002">
    <property type="protein sequence ID" value="TWU63011.1"/>
    <property type="molecule type" value="Genomic_DNA"/>
</dbReference>
<dbReference type="EC" id="2.1.1.197" evidence="3"/>
<feature type="compositionally biased region" description="Polar residues" evidence="1">
    <location>
        <begin position="262"/>
        <end position="279"/>
    </location>
</feature>
<dbReference type="PANTHER" id="PTHR42912">
    <property type="entry name" value="METHYLTRANSFERASE"/>
    <property type="match status" value="1"/>
</dbReference>
<reference evidence="3 4" key="1">
    <citation type="submission" date="2019-02" db="EMBL/GenBank/DDBJ databases">
        <title>Deep-cultivation of Planctomycetes and their phenomic and genomic characterization uncovers novel biology.</title>
        <authorList>
            <person name="Wiegand S."/>
            <person name="Jogler M."/>
            <person name="Boedeker C."/>
            <person name="Pinto D."/>
            <person name="Vollmers J."/>
            <person name="Rivas-Marin E."/>
            <person name="Kohn T."/>
            <person name="Peeters S.H."/>
            <person name="Heuer A."/>
            <person name="Rast P."/>
            <person name="Oberbeckmann S."/>
            <person name="Bunk B."/>
            <person name="Jeske O."/>
            <person name="Meyerdierks A."/>
            <person name="Storesund J.E."/>
            <person name="Kallscheuer N."/>
            <person name="Luecker S."/>
            <person name="Lage O.M."/>
            <person name="Pohl T."/>
            <person name="Merkel B.J."/>
            <person name="Hornburger P."/>
            <person name="Mueller R.-W."/>
            <person name="Bruemmer F."/>
            <person name="Labrenz M."/>
            <person name="Spormann A.M."/>
            <person name="Op Den Camp H."/>
            <person name="Overmann J."/>
            <person name="Amann R."/>
            <person name="Jetten M.S.M."/>
            <person name="Mascher T."/>
            <person name="Medema M.H."/>
            <person name="Devos D.P."/>
            <person name="Kaster A.-K."/>
            <person name="Ovreas L."/>
            <person name="Rohde M."/>
            <person name="Galperin M.Y."/>
            <person name="Jogler C."/>
        </authorList>
    </citation>
    <scope>NUCLEOTIDE SEQUENCE [LARGE SCALE GENOMIC DNA]</scope>
    <source>
        <strain evidence="3 4">V7</strain>
    </source>
</reference>
<dbReference type="GO" id="GO:0008757">
    <property type="term" value="F:S-adenosylmethionine-dependent methyltransferase activity"/>
    <property type="evidence" value="ECO:0007669"/>
    <property type="project" value="InterPro"/>
</dbReference>
<dbReference type="InterPro" id="IPR013216">
    <property type="entry name" value="Methyltransf_11"/>
</dbReference>
<dbReference type="GO" id="GO:0032259">
    <property type="term" value="P:methylation"/>
    <property type="evidence" value="ECO:0007669"/>
    <property type="project" value="UniProtKB-KW"/>
</dbReference>
<feature type="domain" description="Methyltransferase type 11" evidence="2">
    <location>
        <begin position="57"/>
        <end position="152"/>
    </location>
</feature>
<organism evidence="3 4">
    <name type="scientific">Crateriforma conspicua</name>
    <dbReference type="NCBI Taxonomy" id="2527996"/>
    <lineage>
        <taxon>Bacteria</taxon>
        <taxon>Pseudomonadati</taxon>
        <taxon>Planctomycetota</taxon>
        <taxon>Planctomycetia</taxon>
        <taxon>Planctomycetales</taxon>
        <taxon>Planctomycetaceae</taxon>
        <taxon>Crateriforma</taxon>
    </lineage>
</organism>
<dbReference type="CDD" id="cd02440">
    <property type="entry name" value="AdoMet_MTases"/>
    <property type="match status" value="1"/>
</dbReference>
<dbReference type="SUPFAM" id="SSF53335">
    <property type="entry name" value="S-adenosyl-L-methionine-dependent methyltransferases"/>
    <property type="match status" value="1"/>
</dbReference>
<name>A0A5C6FS88_9PLAN</name>
<proteinExistence type="predicted"/>
<sequence length="286" mass="31213">MDPRNAALRANRHTYDAMAAKKDPLCRPASDAELADPLSTVDPIGWLGGSIHGWRVLCLAAGGGRHSSLYSAAGAEVTVVDYSPAMLELDRQMAARHGHRVRIIETSMDDLAGLGDESFDLVVHPVSTCYLPDVSGVFSEVARVTKPGGLYISQHKTPVSLQTSLRRGGGGSYEILHSYYRRDPVPAPEHWSAAARRLREHGATEYLHRWEELIGGMCRSGFVVEDLTEPMHADSTSAADSFADRCRFAAPYVRIKARRRTTPTSPNHRAINASASNATAPKIWTP</sequence>